<sequence>MLRSARTVPRSGVGWRLTGAAVSAGEAGTVPDARARAEPGSASLGGPHPAGSPEALRGAAGQALARSGGAGPGAGPATRRSPYAPGPLGAAARRHGGAGTVSCSSMVLVPPGTRSGIRTGTRHSRRVGRRMEAAHGRSDRTPGR</sequence>
<dbReference type="EMBL" id="BLLG01000016">
    <property type="protein sequence ID" value="GFH38369.1"/>
    <property type="molecule type" value="Genomic_DNA"/>
</dbReference>
<accession>A0A6A0AZI2</accession>
<evidence type="ECO:0000313" key="2">
    <source>
        <dbReference type="EMBL" id="GFH38369.1"/>
    </source>
</evidence>
<proteinExistence type="predicted"/>
<feature type="compositionally biased region" description="Low complexity" evidence="1">
    <location>
        <begin position="75"/>
        <end position="91"/>
    </location>
</feature>
<organism evidence="2 3">
    <name type="scientific">Streptomyces pacificus</name>
    <dbReference type="NCBI Taxonomy" id="2705029"/>
    <lineage>
        <taxon>Bacteria</taxon>
        <taxon>Bacillati</taxon>
        <taxon>Actinomycetota</taxon>
        <taxon>Actinomycetes</taxon>
        <taxon>Kitasatosporales</taxon>
        <taxon>Streptomycetaceae</taxon>
        <taxon>Streptomyces</taxon>
    </lineage>
</organism>
<dbReference type="Proteomes" id="UP000484988">
    <property type="component" value="Unassembled WGS sequence"/>
</dbReference>
<evidence type="ECO:0000256" key="1">
    <source>
        <dbReference type="SAM" id="MobiDB-lite"/>
    </source>
</evidence>
<comment type="caution">
    <text evidence="2">The sequence shown here is derived from an EMBL/GenBank/DDBJ whole genome shotgun (WGS) entry which is preliminary data.</text>
</comment>
<protein>
    <submittedName>
        <fullName evidence="2">Uncharacterized protein</fullName>
    </submittedName>
</protein>
<feature type="compositionally biased region" description="Low complexity" evidence="1">
    <location>
        <begin position="55"/>
        <end position="67"/>
    </location>
</feature>
<gene>
    <name evidence="2" type="ORF">SCWH03_46110</name>
</gene>
<feature type="region of interest" description="Disordered" evidence="1">
    <location>
        <begin position="22"/>
        <end position="144"/>
    </location>
</feature>
<evidence type="ECO:0000313" key="3">
    <source>
        <dbReference type="Proteomes" id="UP000484988"/>
    </source>
</evidence>
<reference evidence="2 3" key="1">
    <citation type="submission" date="2020-02" db="EMBL/GenBank/DDBJ databases">
        <title>Whole Genome Shotgun Sequence of Streptomyces sp. strain CWH03.</title>
        <authorList>
            <person name="Dohra H."/>
            <person name="Kodani S."/>
            <person name="Yamamura H."/>
        </authorList>
    </citation>
    <scope>NUCLEOTIDE SEQUENCE [LARGE SCALE GENOMIC DNA]</scope>
    <source>
        <strain evidence="2 3">CWH03</strain>
    </source>
</reference>
<keyword evidence="3" id="KW-1185">Reference proteome</keyword>
<dbReference type="AlphaFoldDB" id="A0A6A0AZI2"/>
<name>A0A6A0AZI2_9ACTN</name>
<feature type="compositionally biased region" description="Basic and acidic residues" evidence="1">
    <location>
        <begin position="129"/>
        <end position="144"/>
    </location>
</feature>